<accession>A0ABV4AU22</accession>
<dbReference type="Proteomes" id="UP001562159">
    <property type="component" value="Unassembled WGS sequence"/>
</dbReference>
<proteinExistence type="predicted"/>
<keyword evidence="1" id="KW-0808">Transferase</keyword>
<dbReference type="EMBL" id="JBGBPY010000001">
    <property type="protein sequence ID" value="MEY2183064.1"/>
    <property type="molecule type" value="Genomic_DNA"/>
</dbReference>
<name>A0ABV4AU22_9GAMM</name>
<dbReference type="GO" id="GO:0008168">
    <property type="term" value="F:methyltransferase activity"/>
    <property type="evidence" value="ECO:0007669"/>
    <property type="project" value="UniProtKB-KW"/>
</dbReference>
<dbReference type="Gene3D" id="3.40.50.150">
    <property type="entry name" value="Vaccinia Virus protein VP39"/>
    <property type="match status" value="1"/>
</dbReference>
<evidence type="ECO:0000313" key="2">
    <source>
        <dbReference type="Proteomes" id="UP001562159"/>
    </source>
</evidence>
<dbReference type="InterPro" id="IPR029063">
    <property type="entry name" value="SAM-dependent_MTases_sf"/>
</dbReference>
<gene>
    <name evidence="1" type="ORF">AB7878_11625</name>
</gene>
<reference evidence="1 2" key="1">
    <citation type="submission" date="2024-07" db="EMBL/GenBank/DDBJ databases">
        <title>Molecular mechanisms and environmental adaptations of flagellar loss and biofilm growth of Rhodanobacter under environmental stress.</title>
        <authorList>
            <person name="Chen M."/>
        </authorList>
    </citation>
    <scope>NUCLEOTIDE SEQUENCE [LARGE SCALE GENOMIC DNA]</scope>
    <source>
        <strain evidence="1 2">RS22</strain>
    </source>
</reference>
<sequence>MSSSIPAIDLPGLKNLLSEARVQKGVDDIWGMVGGIFEQAQKELPAQHAMSRRELSFHDHVKLLGYLCLLIGEIPGDIVEIGVWKGKSLCFMSQICGRKRRIFGIDPMELEKQPDELGYYHGKLFPEAKLIRGYSELAADRVYAEAPRTVLLHIDGGHAGRNVLLDFLLYAPSVVAGGFVVFDDYGDHRYSPEVGPAVDLLRVGGYFNDFHVLGIVPGYENSYLLQRK</sequence>
<organism evidence="1 2">
    <name type="scientific">Rhodanobacter humi</name>
    <dbReference type="NCBI Taxonomy" id="1888173"/>
    <lineage>
        <taxon>Bacteria</taxon>
        <taxon>Pseudomonadati</taxon>
        <taxon>Pseudomonadota</taxon>
        <taxon>Gammaproteobacteria</taxon>
        <taxon>Lysobacterales</taxon>
        <taxon>Rhodanobacteraceae</taxon>
        <taxon>Rhodanobacter</taxon>
    </lineage>
</organism>
<evidence type="ECO:0000313" key="1">
    <source>
        <dbReference type="EMBL" id="MEY2183064.1"/>
    </source>
</evidence>
<dbReference type="Pfam" id="PF13578">
    <property type="entry name" value="Methyltransf_24"/>
    <property type="match status" value="1"/>
</dbReference>
<comment type="caution">
    <text evidence="1">The sequence shown here is derived from an EMBL/GenBank/DDBJ whole genome shotgun (WGS) entry which is preliminary data.</text>
</comment>
<keyword evidence="1" id="KW-0489">Methyltransferase</keyword>
<dbReference type="EC" id="2.1.1.-" evidence="1"/>
<protein>
    <submittedName>
        <fullName evidence="1">Class I SAM-dependent methyltransferase</fullName>
        <ecNumber evidence="1">2.1.1.-</ecNumber>
    </submittedName>
</protein>
<dbReference type="GO" id="GO:0032259">
    <property type="term" value="P:methylation"/>
    <property type="evidence" value="ECO:0007669"/>
    <property type="project" value="UniProtKB-KW"/>
</dbReference>
<dbReference type="SUPFAM" id="SSF53335">
    <property type="entry name" value="S-adenosyl-L-methionine-dependent methyltransferases"/>
    <property type="match status" value="1"/>
</dbReference>
<keyword evidence="2" id="KW-1185">Reference proteome</keyword>